<evidence type="ECO:0000256" key="1">
    <source>
        <dbReference type="ARBA" id="ARBA00010792"/>
    </source>
</evidence>
<sequence>MTVLLASFFYCLLSAVAVVLPAEVYVVGVALATDVAPGWLALAAALGQVAGKMLYYLVGRGVLDVARLRRRGTAGGRWAQRMTTVERWCEEHVWGPSAVTLVSAFAGLPPYAIVSVLAGSVRMRWWLFALLSVLGRFARFWAILQVPHLLPDALFGL</sequence>
<keyword evidence="2" id="KW-0472">Membrane</keyword>
<dbReference type="EMBL" id="WHPC01000015">
    <property type="protein sequence ID" value="MPV36602.1"/>
    <property type="molecule type" value="Genomic_DNA"/>
</dbReference>
<dbReference type="Proteomes" id="UP000437709">
    <property type="component" value="Unassembled WGS sequence"/>
</dbReference>
<evidence type="ECO:0000256" key="2">
    <source>
        <dbReference type="SAM" id="Phobius"/>
    </source>
</evidence>
<protein>
    <recommendedName>
        <fullName evidence="3">VTT domain-containing protein</fullName>
    </recommendedName>
</protein>
<feature type="transmembrane region" description="Helical" evidence="2">
    <location>
        <begin position="125"/>
        <end position="144"/>
    </location>
</feature>
<feature type="transmembrane region" description="Helical" evidence="2">
    <location>
        <begin position="37"/>
        <end position="58"/>
    </location>
</feature>
<dbReference type="OrthoDB" id="3700600at2"/>
<keyword evidence="5" id="KW-1185">Reference proteome</keyword>
<organism evidence="4 5">
    <name type="scientific">Georgenia subflava</name>
    <dbReference type="NCBI Taxonomy" id="1622177"/>
    <lineage>
        <taxon>Bacteria</taxon>
        <taxon>Bacillati</taxon>
        <taxon>Actinomycetota</taxon>
        <taxon>Actinomycetes</taxon>
        <taxon>Micrococcales</taxon>
        <taxon>Bogoriellaceae</taxon>
        <taxon>Georgenia</taxon>
    </lineage>
</organism>
<dbReference type="AlphaFoldDB" id="A0A6N7EDW2"/>
<evidence type="ECO:0000313" key="4">
    <source>
        <dbReference type="EMBL" id="MPV36602.1"/>
    </source>
</evidence>
<gene>
    <name evidence="4" type="ORF">GB881_05955</name>
</gene>
<keyword evidence="2" id="KW-1133">Transmembrane helix</keyword>
<dbReference type="PANTHER" id="PTHR42709:SF11">
    <property type="entry name" value="DEDA FAMILY PROTEIN"/>
    <property type="match status" value="1"/>
</dbReference>
<dbReference type="Pfam" id="PF09335">
    <property type="entry name" value="VTT_dom"/>
    <property type="match status" value="1"/>
</dbReference>
<evidence type="ECO:0000259" key="3">
    <source>
        <dbReference type="Pfam" id="PF09335"/>
    </source>
</evidence>
<feature type="domain" description="VTT" evidence="3">
    <location>
        <begin position="21"/>
        <end position="140"/>
    </location>
</feature>
<name>A0A6N7EDW2_9MICO</name>
<proteinExistence type="inferred from homology"/>
<dbReference type="InterPro" id="IPR032816">
    <property type="entry name" value="VTT_dom"/>
</dbReference>
<reference evidence="4 5" key="1">
    <citation type="submission" date="2019-10" db="EMBL/GenBank/DDBJ databases">
        <title>Georgenia wutianyii sp. nov. and Georgenia yuyongxinii sp. nov. isolated from plateau pika (Ochotona curzoniae) in the Qinghai-Tibet plateau of China.</title>
        <authorList>
            <person name="Tian Z."/>
        </authorList>
    </citation>
    <scope>NUCLEOTIDE SEQUENCE [LARGE SCALE GENOMIC DNA]</scope>
    <source>
        <strain evidence="4 5">JCM 19765</strain>
    </source>
</reference>
<dbReference type="InterPro" id="IPR051311">
    <property type="entry name" value="DedA_domain"/>
</dbReference>
<dbReference type="GO" id="GO:0005886">
    <property type="term" value="C:plasma membrane"/>
    <property type="evidence" value="ECO:0007669"/>
    <property type="project" value="TreeGrafter"/>
</dbReference>
<comment type="similarity">
    <text evidence="1">Belongs to the DedA family.</text>
</comment>
<comment type="caution">
    <text evidence="4">The sequence shown here is derived from an EMBL/GenBank/DDBJ whole genome shotgun (WGS) entry which is preliminary data.</text>
</comment>
<dbReference type="PANTHER" id="PTHR42709">
    <property type="entry name" value="ALKALINE PHOSPHATASE LIKE PROTEIN"/>
    <property type="match status" value="1"/>
</dbReference>
<keyword evidence="2" id="KW-0812">Transmembrane</keyword>
<accession>A0A6N7EDW2</accession>
<dbReference type="RefSeq" id="WP_152194186.1">
    <property type="nucleotide sequence ID" value="NZ_VUKD01000001.1"/>
</dbReference>
<evidence type="ECO:0000313" key="5">
    <source>
        <dbReference type="Proteomes" id="UP000437709"/>
    </source>
</evidence>